<dbReference type="PANTHER" id="PTHR33602">
    <property type="entry name" value="REGULATORY PROTEIN RECX FAMILY PROTEIN"/>
    <property type="match status" value="1"/>
</dbReference>
<organism evidence="9 10">
    <name type="scientific">Collibacillus ludicampi</name>
    <dbReference type="NCBI Taxonomy" id="2771369"/>
    <lineage>
        <taxon>Bacteria</taxon>
        <taxon>Bacillati</taxon>
        <taxon>Bacillota</taxon>
        <taxon>Bacilli</taxon>
        <taxon>Bacillales</taxon>
        <taxon>Alicyclobacillaceae</taxon>
        <taxon>Collibacillus</taxon>
    </lineage>
</organism>
<accession>A0AAV4LJC8</accession>
<comment type="similarity">
    <text evidence="2 5">Belongs to the RecX family.</text>
</comment>
<evidence type="ECO:0000259" key="6">
    <source>
        <dbReference type="Pfam" id="PF02631"/>
    </source>
</evidence>
<proteinExistence type="inferred from homology"/>
<comment type="subcellular location">
    <subcellularLocation>
        <location evidence="1 5">Cytoplasm</location>
    </subcellularLocation>
</comment>
<evidence type="ECO:0000256" key="5">
    <source>
        <dbReference type="HAMAP-Rule" id="MF_01114"/>
    </source>
</evidence>
<evidence type="ECO:0000256" key="2">
    <source>
        <dbReference type="ARBA" id="ARBA00009695"/>
    </source>
</evidence>
<dbReference type="InterPro" id="IPR053926">
    <property type="entry name" value="RecX_HTH_1st"/>
</dbReference>
<dbReference type="GO" id="GO:0006282">
    <property type="term" value="P:regulation of DNA repair"/>
    <property type="evidence" value="ECO:0007669"/>
    <property type="project" value="UniProtKB-UniRule"/>
</dbReference>
<evidence type="ECO:0000313" key="10">
    <source>
        <dbReference type="Proteomes" id="UP001057291"/>
    </source>
</evidence>
<reference evidence="9" key="1">
    <citation type="journal article" date="2023" name="Int. J. Syst. Evol. Microbiol.">
        <title>Collibacillus ludicampi gen. nov., sp. nov., a new soil bacterium of the family Alicyclobacillaceae.</title>
        <authorList>
            <person name="Jojima T."/>
            <person name="Ioku Y."/>
            <person name="Fukuta Y."/>
            <person name="Shirasaka N."/>
            <person name="Matsumura Y."/>
            <person name="Mori M."/>
        </authorList>
    </citation>
    <scope>NUCLEOTIDE SEQUENCE</scope>
    <source>
        <strain evidence="9">TP075</strain>
    </source>
</reference>
<dbReference type="InterPro" id="IPR053924">
    <property type="entry name" value="RecX_HTH_2nd"/>
</dbReference>
<evidence type="ECO:0000259" key="7">
    <source>
        <dbReference type="Pfam" id="PF21981"/>
    </source>
</evidence>
<dbReference type="HAMAP" id="MF_01114">
    <property type="entry name" value="RecX"/>
    <property type="match status" value="1"/>
</dbReference>
<dbReference type="EMBL" id="BOQE01000001">
    <property type="protein sequence ID" value="GIM47880.1"/>
    <property type="molecule type" value="Genomic_DNA"/>
</dbReference>
<comment type="caution">
    <text evidence="9">The sequence shown here is derived from an EMBL/GenBank/DDBJ whole genome shotgun (WGS) entry which is preliminary data.</text>
</comment>
<dbReference type="Pfam" id="PF02631">
    <property type="entry name" value="RecX_HTH2"/>
    <property type="match status" value="1"/>
</dbReference>
<dbReference type="RefSeq" id="WP_282200812.1">
    <property type="nucleotide sequence ID" value="NZ_BOQE01000001.1"/>
</dbReference>
<keyword evidence="4 5" id="KW-0963">Cytoplasm</keyword>
<evidence type="ECO:0000256" key="1">
    <source>
        <dbReference type="ARBA" id="ARBA00004496"/>
    </source>
</evidence>
<evidence type="ECO:0000256" key="3">
    <source>
        <dbReference type="ARBA" id="ARBA00018111"/>
    </source>
</evidence>
<dbReference type="GO" id="GO:0005737">
    <property type="term" value="C:cytoplasm"/>
    <property type="evidence" value="ECO:0007669"/>
    <property type="project" value="UniProtKB-SubCell"/>
</dbReference>
<dbReference type="PANTHER" id="PTHR33602:SF1">
    <property type="entry name" value="REGULATORY PROTEIN RECX FAMILY PROTEIN"/>
    <property type="match status" value="1"/>
</dbReference>
<evidence type="ECO:0000259" key="8">
    <source>
        <dbReference type="Pfam" id="PF21982"/>
    </source>
</evidence>
<dbReference type="InterPro" id="IPR053925">
    <property type="entry name" value="RecX_HTH_3rd"/>
</dbReference>
<feature type="domain" description="RecX first three-helical" evidence="8">
    <location>
        <begin position="64"/>
        <end position="103"/>
    </location>
</feature>
<dbReference type="AlphaFoldDB" id="A0AAV4LJC8"/>
<dbReference type="Gene3D" id="1.10.10.10">
    <property type="entry name" value="Winged helix-like DNA-binding domain superfamily/Winged helix DNA-binding domain"/>
    <property type="match status" value="3"/>
</dbReference>
<evidence type="ECO:0000313" key="9">
    <source>
        <dbReference type="EMBL" id="GIM47880.1"/>
    </source>
</evidence>
<protein>
    <recommendedName>
        <fullName evidence="3 5">Regulatory protein RecX</fullName>
    </recommendedName>
</protein>
<evidence type="ECO:0000256" key="4">
    <source>
        <dbReference type="ARBA" id="ARBA00022490"/>
    </source>
</evidence>
<feature type="domain" description="RecX second three-helical" evidence="6">
    <location>
        <begin position="110"/>
        <end position="151"/>
    </location>
</feature>
<dbReference type="InterPro" id="IPR036388">
    <property type="entry name" value="WH-like_DNA-bd_sf"/>
</dbReference>
<name>A0AAV4LJC8_9BACL</name>
<dbReference type="Proteomes" id="UP001057291">
    <property type="component" value="Unassembled WGS sequence"/>
</dbReference>
<dbReference type="Pfam" id="PF21981">
    <property type="entry name" value="RecX_HTH3"/>
    <property type="match status" value="1"/>
</dbReference>
<dbReference type="InterPro" id="IPR003783">
    <property type="entry name" value="Regulatory_RecX"/>
</dbReference>
<dbReference type="Pfam" id="PF21982">
    <property type="entry name" value="RecX_HTH1"/>
    <property type="match status" value="1"/>
</dbReference>
<feature type="domain" description="RecX third three-helical" evidence="7">
    <location>
        <begin position="157"/>
        <end position="203"/>
    </location>
</feature>
<sequence length="215" mass="24722">MDKHTITAIKAERSSHDRVCVFINGDPVLRVRREVVVKAKLRVGQVLSSEELDALRAEEQLGFAKDLAIKYLAARPRSAYQLRVYLVRKGFSEAVIQQVFQFLSEYGYVDDKRYAEGFVRSRLQDRPRSERMLRFELQQKGIADEVIDEVLASACVDDQKTALALARARLAKMRDVDERVLTRRLGSFLARRGYRMGTIQEILRTIKNTSNLDND</sequence>
<keyword evidence="10" id="KW-1185">Reference proteome</keyword>
<comment type="function">
    <text evidence="5">Modulates RecA activity.</text>
</comment>
<gene>
    <name evidence="5" type="primary">recX</name>
    <name evidence="9" type="ORF">DNHGIG_34290</name>
</gene>